<evidence type="ECO:0000313" key="2">
    <source>
        <dbReference type="Proteomes" id="UP001596378"/>
    </source>
</evidence>
<protein>
    <submittedName>
        <fullName evidence="1">Phosphate starvation-inducible protein PhoH</fullName>
    </submittedName>
</protein>
<dbReference type="RefSeq" id="WP_378047709.1">
    <property type="nucleotide sequence ID" value="NZ_JBHMDN010000015.1"/>
</dbReference>
<dbReference type="EMBL" id="JBHTAI010000015">
    <property type="protein sequence ID" value="MFC7151241.1"/>
    <property type="molecule type" value="Genomic_DNA"/>
</dbReference>
<evidence type="ECO:0000313" key="1">
    <source>
        <dbReference type="EMBL" id="MFC7151241.1"/>
    </source>
</evidence>
<organism evidence="1 2">
    <name type="scientific">Cohnella cellulosilytica</name>
    <dbReference type="NCBI Taxonomy" id="986710"/>
    <lineage>
        <taxon>Bacteria</taxon>
        <taxon>Bacillati</taxon>
        <taxon>Bacillota</taxon>
        <taxon>Bacilli</taxon>
        <taxon>Bacillales</taxon>
        <taxon>Paenibacillaceae</taxon>
        <taxon>Cohnella</taxon>
    </lineage>
</organism>
<gene>
    <name evidence="1" type="ORF">ACFQMJ_22115</name>
</gene>
<accession>A0ABW2FDN6</accession>
<dbReference type="Proteomes" id="UP001596378">
    <property type="component" value="Unassembled WGS sequence"/>
</dbReference>
<proteinExistence type="predicted"/>
<reference evidence="2" key="1">
    <citation type="journal article" date="2019" name="Int. J. Syst. Evol. Microbiol.">
        <title>The Global Catalogue of Microorganisms (GCM) 10K type strain sequencing project: providing services to taxonomists for standard genome sequencing and annotation.</title>
        <authorList>
            <consortium name="The Broad Institute Genomics Platform"/>
            <consortium name="The Broad Institute Genome Sequencing Center for Infectious Disease"/>
            <person name="Wu L."/>
            <person name="Ma J."/>
        </authorList>
    </citation>
    <scope>NUCLEOTIDE SEQUENCE [LARGE SCALE GENOMIC DNA]</scope>
    <source>
        <strain evidence="2">KCTC 12907</strain>
    </source>
</reference>
<sequence>MTDDRDIAVLDSGAELMFESGEKSRFATIDQYELGEADLRPYICLIIGGSCDQEFLTRHREIVRSFLDDGKIVVFGGHLFRPWLPGGSDFIPREIRSHADYHITIVEEEPFFAGVNPLELTYRKGVAGFFARGHHPLPEGAIPLLALPDGEPTLYVDRSSTGGTLLVSSGATLLGFDRFEDSTRPITGRLLRWIREEYARLQRRAHENEREEVRG</sequence>
<comment type="caution">
    <text evidence="1">The sequence shown here is derived from an EMBL/GenBank/DDBJ whole genome shotgun (WGS) entry which is preliminary data.</text>
</comment>
<keyword evidence="2" id="KW-1185">Reference proteome</keyword>
<name>A0ABW2FDN6_9BACL</name>